<reference evidence="3" key="3">
    <citation type="submission" date="2021-05" db="EMBL/GenBank/DDBJ databases">
        <title>Protein family content uncovers lineage relationships and bacterial pathway maintenance mechanisms in DPANN archaea.</title>
        <authorList>
            <person name="Castelle C.J."/>
            <person name="Meheust R."/>
            <person name="Jaffe A.L."/>
            <person name="Seitz K."/>
            <person name="Gong X."/>
            <person name="Baker B.J."/>
            <person name="Banfield J.F."/>
        </authorList>
    </citation>
    <scope>NUCLEOTIDE SEQUENCE</scope>
    <source>
        <strain evidence="3">RIFCSPLOWO2_01_FULL_58_19</strain>
    </source>
</reference>
<dbReference type="SUPFAM" id="SSF88723">
    <property type="entry name" value="PIN domain-like"/>
    <property type="match status" value="1"/>
</dbReference>
<evidence type="ECO:0000313" key="4">
    <source>
        <dbReference type="Proteomes" id="UP000564964"/>
    </source>
</evidence>
<proteinExistence type="predicted"/>
<evidence type="ECO:0000313" key="2">
    <source>
        <dbReference type="EMBL" id="HIH16233.1"/>
    </source>
</evidence>
<dbReference type="AlphaFoldDB" id="A0A7J4JEQ1"/>
<evidence type="ECO:0000259" key="1">
    <source>
        <dbReference type="Pfam" id="PF18477"/>
    </source>
</evidence>
<dbReference type="InterPro" id="IPR041120">
    <property type="entry name" value="PIN_9"/>
</dbReference>
<dbReference type="InterPro" id="IPR029060">
    <property type="entry name" value="PIN-like_dom_sf"/>
</dbReference>
<protein>
    <recommendedName>
        <fullName evidence="1">VapC9 PIN-like domain-containing protein</fullName>
    </recommendedName>
</protein>
<comment type="caution">
    <text evidence="2">The sequence shown here is derived from an EMBL/GenBank/DDBJ whole genome shotgun (WGS) entry which is preliminary data.</text>
</comment>
<evidence type="ECO:0000313" key="3">
    <source>
        <dbReference type="EMBL" id="MBS3063098.1"/>
    </source>
</evidence>
<dbReference type="EMBL" id="JAGVWE010000004">
    <property type="protein sequence ID" value="MBS3063098.1"/>
    <property type="molecule type" value="Genomic_DNA"/>
</dbReference>
<reference evidence="3" key="2">
    <citation type="submission" date="2021-03" db="EMBL/GenBank/DDBJ databases">
        <authorList>
            <person name="Jaffe A."/>
        </authorList>
    </citation>
    <scope>NUCLEOTIDE SEQUENCE</scope>
    <source>
        <strain evidence="3">RIFCSPLOWO2_01_FULL_58_19</strain>
    </source>
</reference>
<gene>
    <name evidence="2" type="ORF">HA252_02400</name>
    <name evidence="3" type="ORF">J4203_04445</name>
</gene>
<dbReference type="Pfam" id="PF18477">
    <property type="entry name" value="PIN_9"/>
    <property type="match status" value="1"/>
</dbReference>
<dbReference type="Proteomes" id="UP000564964">
    <property type="component" value="Unassembled WGS sequence"/>
</dbReference>
<dbReference type="Gene3D" id="3.40.50.1010">
    <property type="entry name" value="5'-nuclease"/>
    <property type="match status" value="1"/>
</dbReference>
<feature type="domain" description="VapC9 PIN-like" evidence="1">
    <location>
        <begin position="6"/>
        <end position="113"/>
    </location>
</feature>
<name>A0A7J4JEQ1_9ARCH</name>
<dbReference type="Proteomes" id="UP000678237">
    <property type="component" value="Unassembled WGS sequence"/>
</dbReference>
<dbReference type="CDD" id="cd09879">
    <property type="entry name" value="PIN_VapC_AF0591-like"/>
    <property type="match status" value="1"/>
</dbReference>
<dbReference type="EMBL" id="DUGH01000058">
    <property type="protein sequence ID" value="HIH16233.1"/>
    <property type="molecule type" value="Genomic_DNA"/>
</dbReference>
<reference evidence="4" key="1">
    <citation type="journal article" date="2020" name="bioRxiv">
        <title>A rank-normalized archaeal taxonomy based on genome phylogeny resolves widespread incomplete and uneven classifications.</title>
        <authorList>
            <person name="Rinke C."/>
            <person name="Chuvochina M."/>
            <person name="Mussig A.J."/>
            <person name="Chaumeil P.-A."/>
            <person name="Waite D.W."/>
            <person name="Whitman W.B."/>
            <person name="Parks D.H."/>
            <person name="Hugenholtz P."/>
        </authorList>
    </citation>
    <scope>NUCLEOTIDE SEQUENCE [LARGE SCALE GENOMIC DNA]</scope>
</reference>
<accession>A0A7J4JEQ1</accession>
<sequence length="127" mass="14238">MKTVRVALDTNFLVWTVKQKVNACREIRRLLGRVEFVVPAQVERELGLLRRKGKTMEKLVNLAEMELKANEVKVIGVNAANADDALVGLALDGCWVATNDRALKARLKERIIFIRQNKLVEAIGEGV</sequence>
<organism evidence="2 4">
    <name type="scientific">Candidatus Iainarchaeum sp</name>
    <dbReference type="NCBI Taxonomy" id="3101447"/>
    <lineage>
        <taxon>Archaea</taxon>
        <taxon>Candidatus Iainarchaeota</taxon>
        <taxon>Candidatus Iainarchaeia</taxon>
        <taxon>Candidatus Iainarchaeales</taxon>
        <taxon>Candidatus Iainarchaeaceae</taxon>
        <taxon>Candidatus Iainarchaeum</taxon>
    </lineage>
</organism>